<proteinExistence type="predicted"/>
<evidence type="ECO:0000313" key="3">
    <source>
        <dbReference type="Proteomes" id="UP000708208"/>
    </source>
</evidence>
<organism evidence="2 3">
    <name type="scientific">Allacma fusca</name>
    <dbReference type="NCBI Taxonomy" id="39272"/>
    <lineage>
        <taxon>Eukaryota</taxon>
        <taxon>Metazoa</taxon>
        <taxon>Ecdysozoa</taxon>
        <taxon>Arthropoda</taxon>
        <taxon>Hexapoda</taxon>
        <taxon>Collembola</taxon>
        <taxon>Symphypleona</taxon>
        <taxon>Sminthuridae</taxon>
        <taxon>Allacma</taxon>
    </lineage>
</organism>
<accession>A0A8J2NNV5</accession>
<protein>
    <recommendedName>
        <fullName evidence="1">Peptidase S1 domain-containing protein</fullName>
    </recommendedName>
</protein>
<dbReference type="AlphaFoldDB" id="A0A8J2NNV5"/>
<comment type="caution">
    <text evidence="2">The sequence shown here is derived from an EMBL/GenBank/DDBJ whole genome shotgun (WGS) entry which is preliminary data.</text>
</comment>
<name>A0A8J2NNV5_9HEXA</name>
<sequence length="70" mass="7963">GLPYEPSDLKVVLNSSPVIIQPSDEPKYMGLHDVKEIRRPKNYDRITLQSDIAIIKLKTPVTYTDSVRPI</sequence>
<feature type="domain" description="Peptidase S1" evidence="1">
    <location>
        <begin position="32"/>
        <end position="70"/>
    </location>
</feature>
<dbReference type="Proteomes" id="UP000708208">
    <property type="component" value="Unassembled WGS sequence"/>
</dbReference>
<keyword evidence="3" id="KW-1185">Reference proteome</keyword>
<dbReference type="GO" id="GO:0004252">
    <property type="term" value="F:serine-type endopeptidase activity"/>
    <property type="evidence" value="ECO:0007669"/>
    <property type="project" value="InterPro"/>
</dbReference>
<dbReference type="OrthoDB" id="6380398at2759"/>
<evidence type="ECO:0000259" key="1">
    <source>
        <dbReference type="Pfam" id="PF00089"/>
    </source>
</evidence>
<feature type="non-terminal residue" evidence="2">
    <location>
        <position position="1"/>
    </location>
</feature>
<feature type="non-terminal residue" evidence="2">
    <location>
        <position position="70"/>
    </location>
</feature>
<dbReference type="InterPro" id="IPR001254">
    <property type="entry name" value="Trypsin_dom"/>
</dbReference>
<evidence type="ECO:0000313" key="2">
    <source>
        <dbReference type="EMBL" id="CAG7716523.1"/>
    </source>
</evidence>
<dbReference type="EMBL" id="CAJVCH010039170">
    <property type="protein sequence ID" value="CAG7716523.1"/>
    <property type="molecule type" value="Genomic_DNA"/>
</dbReference>
<reference evidence="2" key="1">
    <citation type="submission" date="2021-06" db="EMBL/GenBank/DDBJ databases">
        <authorList>
            <person name="Hodson N. C."/>
            <person name="Mongue J. A."/>
            <person name="Jaron S. K."/>
        </authorList>
    </citation>
    <scope>NUCLEOTIDE SEQUENCE</scope>
</reference>
<gene>
    <name evidence="2" type="ORF">AFUS01_LOCUS6026</name>
</gene>
<dbReference type="Pfam" id="PF00089">
    <property type="entry name" value="Trypsin"/>
    <property type="match status" value="1"/>
</dbReference>
<dbReference type="GO" id="GO:0006508">
    <property type="term" value="P:proteolysis"/>
    <property type="evidence" value="ECO:0007669"/>
    <property type="project" value="InterPro"/>
</dbReference>